<name>A0A1H1P5W4_9GAMM</name>
<proteinExistence type="predicted"/>
<dbReference type="Proteomes" id="UP000243426">
    <property type="component" value="Chromosome I"/>
</dbReference>
<evidence type="ECO:0000313" key="2">
    <source>
        <dbReference type="Proteomes" id="UP000243426"/>
    </source>
</evidence>
<accession>A0A1H1P5W4</accession>
<organism evidence="1 2">
    <name type="scientific">Halopseudomonas litoralis</name>
    <dbReference type="NCBI Taxonomy" id="797277"/>
    <lineage>
        <taxon>Bacteria</taxon>
        <taxon>Pseudomonadati</taxon>
        <taxon>Pseudomonadota</taxon>
        <taxon>Gammaproteobacteria</taxon>
        <taxon>Pseudomonadales</taxon>
        <taxon>Pseudomonadaceae</taxon>
        <taxon>Halopseudomonas</taxon>
    </lineage>
</organism>
<dbReference type="AlphaFoldDB" id="A0A1H1P5W4"/>
<reference evidence="2" key="1">
    <citation type="submission" date="2016-10" db="EMBL/GenBank/DDBJ databases">
        <authorList>
            <person name="Varghese N."/>
            <person name="Submissions S."/>
        </authorList>
    </citation>
    <scope>NUCLEOTIDE SEQUENCE [LARGE SCALE GENOMIC DNA]</scope>
    <source>
        <strain evidence="2">2SM5</strain>
    </source>
</reference>
<keyword evidence="2" id="KW-1185">Reference proteome</keyword>
<evidence type="ECO:0000313" key="1">
    <source>
        <dbReference type="EMBL" id="SDS05999.1"/>
    </source>
</evidence>
<protein>
    <submittedName>
        <fullName evidence="1">Uncharacterized protein</fullName>
    </submittedName>
</protein>
<dbReference type="EMBL" id="LT629748">
    <property type="protein sequence ID" value="SDS05999.1"/>
    <property type="molecule type" value="Genomic_DNA"/>
</dbReference>
<gene>
    <name evidence="1" type="ORF">SAMN05216198_1086</name>
</gene>
<sequence>MDALKRIFMSVRIKPQAAVVENHPNFWMYHQ</sequence>